<dbReference type="EnsemblMetazoa" id="GPAI048122-RA">
    <property type="protein sequence ID" value="GPAI048122-PA"/>
    <property type="gene ID" value="GPAI048122"/>
</dbReference>
<reference evidence="13" key="2">
    <citation type="submission" date="2020-05" db="UniProtKB">
        <authorList>
            <consortium name="EnsemblMetazoa"/>
        </authorList>
    </citation>
    <scope>IDENTIFICATION</scope>
    <source>
        <strain evidence="13">IAEA</strain>
    </source>
</reference>
<evidence type="ECO:0000256" key="1">
    <source>
        <dbReference type="ARBA" id="ARBA00004496"/>
    </source>
</evidence>
<dbReference type="Gene3D" id="1.10.240.10">
    <property type="entry name" value="Tyrosyl-Transfer RNA Synthetase"/>
    <property type="match status" value="1"/>
</dbReference>
<dbReference type="PRINTS" id="PR01039">
    <property type="entry name" value="TRNASYNTHTRP"/>
</dbReference>
<evidence type="ECO:0000313" key="13">
    <source>
        <dbReference type="EnsemblMetazoa" id="GPAI048122-PA"/>
    </source>
</evidence>
<dbReference type="GO" id="GO:0005524">
    <property type="term" value="F:ATP binding"/>
    <property type="evidence" value="ECO:0007669"/>
    <property type="project" value="UniProtKB-KW"/>
</dbReference>
<evidence type="ECO:0000256" key="10">
    <source>
        <dbReference type="ARBA" id="ARBA00023146"/>
    </source>
</evidence>
<keyword evidence="14" id="KW-1185">Reference proteome</keyword>
<evidence type="ECO:0000256" key="9">
    <source>
        <dbReference type="ARBA" id="ARBA00022917"/>
    </source>
</evidence>
<dbReference type="VEuPathDB" id="VectorBase:GPAI048122"/>
<dbReference type="InterPro" id="IPR002305">
    <property type="entry name" value="aa-tRNA-synth_Ic"/>
</dbReference>
<evidence type="ECO:0000256" key="5">
    <source>
        <dbReference type="ARBA" id="ARBA00022490"/>
    </source>
</evidence>
<keyword evidence="5" id="KW-0963">Cytoplasm</keyword>
<proteinExistence type="inferred from homology"/>
<comment type="subcellular location">
    <subcellularLocation>
        <location evidence="1">Cytoplasm</location>
    </subcellularLocation>
</comment>
<keyword evidence="8 12" id="KW-0067">ATP-binding</keyword>
<dbReference type="Pfam" id="PF00579">
    <property type="entry name" value="tRNA-synt_1b"/>
    <property type="match status" value="1"/>
</dbReference>
<reference evidence="14" key="1">
    <citation type="submission" date="2014-03" db="EMBL/GenBank/DDBJ databases">
        <authorList>
            <person name="Aksoy S."/>
            <person name="Warren W."/>
            <person name="Wilson R.K."/>
        </authorList>
    </citation>
    <scope>NUCLEOTIDE SEQUENCE [LARGE SCALE GENOMIC DNA]</scope>
    <source>
        <strain evidence="14">IAEA</strain>
    </source>
</reference>
<dbReference type="GO" id="GO:0004830">
    <property type="term" value="F:tryptophan-tRNA ligase activity"/>
    <property type="evidence" value="ECO:0007669"/>
    <property type="project" value="UniProtKB-EC"/>
</dbReference>
<evidence type="ECO:0000256" key="6">
    <source>
        <dbReference type="ARBA" id="ARBA00022598"/>
    </source>
</evidence>
<evidence type="ECO:0000256" key="11">
    <source>
        <dbReference type="ARBA" id="ARBA00030268"/>
    </source>
</evidence>
<sequence length="430" mass="48392">MNDTENAVAEGVDALTLTVAESNKDNDVTVAMEATVNEEQEDIVNPWHVTSMNEAGVDYDKLIKRFGSSKIDEELITRFEKLTGKPAHHFIRRGIFFSHRDLHTILNLKEQGKPFYLYTGRGPSSESLHMGHLIPFIMTKWLQETFDVPLVIQLTDDEKTLWKDLKVDEAIKLARENAKDIVAIGFNVEKTFIFNNLTFMGQCPSMYQNIIRIQKCVTFNQVKGIFGFGDSDVIGKIGFPAAQAAPAISSTFPFLFGNKKVHCLVPCAIDQDPYFRMTRDVSPRLGYPKCALIHSSFFPALQGAKSKMSGSEQNSAIFLTDTSKQIKNKINKYAFSGGRDTIEEHRAMGGVPEIDVAYQLLKFFLEDDTKLEEVRIAYSKGEMLTGDLKKLAIETVTPIVEQHQVARKLVTDDILDEFMKIRPLNFSGSN</sequence>
<dbReference type="PROSITE" id="PS00178">
    <property type="entry name" value="AA_TRNA_LIGASE_I"/>
    <property type="match status" value="1"/>
</dbReference>
<name>A0A1B0AJV7_GLOPL</name>
<evidence type="ECO:0000256" key="7">
    <source>
        <dbReference type="ARBA" id="ARBA00022741"/>
    </source>
</evidence>
<dbReference type="CDD" id="cd00806">
    <property type="entry name" value="TrpRS_core"/>
    <property type="match status" value="1"/>
</dbReference>
<dbReference type="PANTHER" id="PTHR10055:SF1">
    <property type="entry name" value="TRYPTOPHAN--TRNA LIGASE, CYTOPLASMIC"/>
    <property type="match status" value="1"/>
</dbReference>
<dbReference type="GO" id="GO:0006436">
    <property type="term" value="P:tryptophanyl-tRNA aminoacylation"/>
    <property type="evidence" value="ECO:0007669"/>
    <property type="project" value="InterPro"/>
</dbReference>
<keyword evidence="7 12" id="KW-0547">Nucleotide-binding</keyword>
<evidence type="ECO:0000256" key="4">
    <source>
        <dbReference type="ARBA" id="ARBA00013782"/>
    </source>
</evidence>
<dbReference type="InterPro" id="IPR014729">
    <property type="entry name" value="Rossmann-like_a/b/a_fold"/>
</dbReference>
<dbReference type="Gene3D" id="3.40.50.620">
    <property type="entry name" value="HUPs"/>
    <property type="match status" value="1"/>
</dbReference>
<dbReference type="AlphaFoldDB" id="A0A1B0AJV7"/>
<keyword evidence="6 12" id="KW-0436">Ligase</keyword>
<dbReference type="STRING" id="7398.A0A1B0AJV7"/>
<accession>A0A1B0AJV7</accession>
<evidence type="ECO:0000256" key="3">
    <source>
        <dbReference type="ARBA" id="ARBA00013161"/>
    </source>
</evidence>
<evidence type="ECO:0000256" key="12">
    <source>
        <dbReference type="RuleBase" id="RU363036"/>
    </source>
</evidence>
<dbReference type="GO" id="GO:0005737">
    <property type="term" value="C:cytoplasm"/>
    <property type="evidence" value="ECO:0007669"/>
    <property type="project" value="UniProtKB-SubCell"/>
</dbReference>
<dbReference type="InterPro" id="IPR001412">
    <property type="entry name" value="aa-tRNA-synth_I_CS"/>
</dbReference>
<dbReference type="Proteomes" id="UP000092445">
    <property type="component" value="Unassembled WGS sequence"/>
</dbReference>
<protein>
    <recommendedName>
        <fullName evidence="4">Tryptophan--tRNA ligase, cytoplasmic</fullName>
        <ecNumber evidence="3">6.1.1.2</ecNumber>
    </recommendedName>
    <alternativeName>
        <fullName evidence="11">Tryptophanyl-tRNA synthetase</fullName>
    </alternativeName>
</protein>
<evidence type="ECO:0000313" key="14">
    <source>
        <dbReference type="Proteomes" id="UP000092445"/>
    </source>
</evidence>
<dbReference type="InterPro" id="IPR002306">
    <property type="entry name" value="Trp-tRNA-ligase"/>
</dbReference>
<evidence type="ECO:0000256" key="8">
    <source>
        <dbReference type="ARBA" id="ARBA00022840"/>
    </source>
</evidence>
<keyword evidence="10 12" id="KW-0030">Aminoacyl-tRNA synthetase</keyword>
<dbReference type="PANTHER" id="PTHR10055">
    <property type="entry name" value="TRYPTOPHANYL-TRNA SYNTHETASE"/>
    <property type="match status" value="1"/>
</dbReference>
<dbReference type="FunFam" id="1.10.240.10:FF:000003">
    <property type="entry name" value="Tryptophan--tRNA ligase, cytoplasmic"/>
    <property type="match status" value="1"/>
</dbReference>
<dbReference type="FunFam" id="3.40.50.620:FF:000033">
    <property type="entry name" value="tryptophan--tRNA ligase, cytoplasmic"/>
    <property type="match status" value="1"/>
</dbReference>
<dbReference type="EC" id="6.1.1.2" evidence="3"/>
<dbReference type="SUPFAM" id="SSF52374">
    <property type="entry name" value="Nucleotidylyl transferase"/>
    <property type="match status" value="1"/>
</dbReference>
<evidence type="ECO:0000256" key="2">
    <source>
        <dbReference type="ARBA" id="ARBA00005594"/>
    </source>
</evidence>
<keyword evidence="9 12" id="KW-0648">Protein biosynthesis</keyword>
<comment type="similarity">
    <text evidence="2 12">Belongs to the class-I aminoacyl-tRNA synthetase family.</text>
</comment>
<organism evidence="13 14">
    <name type="scientific">Glossina pallidipes</name>
    <name type="common">Tsetse fly</name>
    <dbReference type="NCBI Taxonomy" id="7398"/>
    <lineage>
        <taxon>Eukaryota</taxon>
        <taxon>Metazoa</taxon>
        <taxon>Ecdysozoa</taxon>
        <taxon>Arthropoda</taxon>
        <taxon>Hexapoda</taxon>
        <taxon>Insecta</taxon>
        <taxon>Pterygota</taxon>
        <taxon>Neoptera</taxon>
        <taxon>Endopterygota</taxon>
        <taxon>Diptera</taxon>
        <taxon>Brachycera</taxon>
        <taxon>Muscomorpha</taxon>
        <taxon>Hippoboscoidea</taxon>
        <taxon>Glossinidae</taxon>
        <taxon>Glossina</taxon>
    </lineage>
</organism>
<dbReference type="NCBIfam" id="TIGR00233">
    <property type="entry name" value="trpS"/>
    <property type="match status" value="1"/>
</dbReference>